<dbReference type="VEuPathDB" id="FungiDB:ASPVEDRAFT_301682"/>
<evidence type="ECO:0000313" key="2">
    <source>
        <dbReference type="EMBL" id="OJI97624.1"/>
    </source>
</evidence>
<proteinExistence type="predicted"/>
<reference evidence="3" key="1">
    <citation type="journal article" date="2017" name="Genome Biol.">
        <title>Comparative genomics reveals high biological diversity and specific adaptations in the industrially and medically important fungal genus Aspergillus.</title>
        <authorList>
            <person name="de Vries R.P."/>
            <person name="Riley R."/>
            <person name="Wiebenga A."/>
            <person name="Aguilar-Osorio G."/>
            <person name="Amillis S."/>
            <person name="Uchima C.A."/>
            <person name="Anderluh G."/>
            <person name="Asadollahi M."/>
            <person name="Askin M."/>
            <person name="Barry K."/>
            <person name="Battaglia E."/>
            <person name="Bayram O."/>
            <person name="Benocci T."/>
            <person name="Braus-Stromeyer S.A."/>
            <person name="Caldana C."/>
            <person name="Canovas D."/>
            <person name="Cerqueira G.C."/>
            <person name="Chen F."/>
            <person name="Chen W."/>
            <person name="Choi C."/>
            <person name="Clum A."/>
            <person name="Dos Santos R.A."/>
            <person name="Damasio A.R."/>
            <person name="Diallinas G."/>
            <person name="Emri T."/>
            <person name="Fekete E."/>
            <person name="Flipphi M."/>
            <person name="Freyberg S."/>
            <person name="Gallo A."/>
            <person name="Gournas C."/>
            <person name="Habgood R."/>
            <person name="Hainaut M."/>
            <person name="Harispe M.L."/>
            <person name="Henrissat B."/>
            <person name="Hilden K.S."/>
            <person name="Hope R."/>
            <person name="Hossain A."/>
            <person name="Karabika E."/>
            <person name="Karaffa L."/>
            <person name="Karanyi Z."/>
            <person name="Krasevec N."/>
            <person name="Kuo A."/>
            <person name="Kusch H."/>
            <person name="LaButti K."/>
            <person name="Lagendijk E.L."/>
            <person name="Lapidus A."/>
            <person name="Levasseur A."/>
            <person name="Lindquist E."/>
            <person name="Lipzen A."/>
            <person name="Logrieco A.F."/>
            <person name="MacCabe A."/>
            <person name="Maekelae M.R."/>
            <person name="Malavazi I."/>
            <person name="Melin P."/>
            <person name="Meyer V."/>
            <person name="Mielnichuk N."/>
            <person name="Miskei M."/>
            <person name="Molnar A.P."/>
            <person name="Mule G."/>
            <person name="Ngan C.Y."/>
            <person name="Orejas M."/>
            <person name="Orosz E."/>
            <person name="Ouedraogo J.P."/>
            <person name="Overkamp K.M."/>
            <person name="Park H.-S."/>
            <person name="Perrone G."/>
            <person name="Piumi F."/>
            <person name="Punt P.J."/>
            <person name="Ram A.F."/>
            <person name="Ramon A."/>
            <person name="Rauscher S."/>
            <person name="Record E."/>
            <person name="Riano-Pachon D.M."/>
            <person name="Robert V."/>
            <person name="Roehrig J."/>
            <person name="Ruller R."/>
            <person name="Salamov A."/>
            <person name="Salih N.S."/>
            <person name="Samson R.A."/>
            <person name="Sandor E."/>
            <person name="Sanguinetti M."/>
            <person name="Schuetze T."/>
            <person name="Sepcic K."/>
            <person name="Shelest E."/>
            <person name="Sherlock G."/>
            <person name="Sophianopoulou V."/>
            <person name="Squina F.M."/>
            <person name="Sun H."/>
            <person name="Susca A."/>
            <person name="Todd R.B."/>
            <person name="Tsang A."/>
            <person name="Unkles S.E."/>
            <person name="van de Wiele N."/>
            <person name="van Rossen-Uffink D."/>
            <person name="Oliveira J.V."/>
            <person name="Vesth T.C."/>
            <person name="Visser J."/>
            <person name="Yu J.-H."/>
            <person name="Zhou M."/>
            <person name="Andersen M.R."/>
            <person name="Archer D.B."/>
            <person name="Baker S.E."/>
            <person name="Benoit I."/>
            <person name="Brakhage A.A."/>
            <person name="Braus G.H."/>
            <person name="Fischer R."/>
            <person name="Frisvad J.C."/>
            <person name="Goldman G.H."/>
            <person name="Houbraken J."/>
            <person name="Oakley B."/>
            <person name="Pocsi I."/>
            <person name="Scazzocchio C."/>
            <person name="Seiboth B."/>
            <person name="vanKuyk P.A."/>
            <person name="Wortman J."/>
            <person name="Dyer P.S."/>
            <person name="Grigoriev I.V."/>
        </authorList>
    </citation>
    <scope>NUCLEOTIDE SEQUENCE [LARGE SCALE GENOMIC DNA]</scope>
    <source>
        <strain evidence="3">CBS 583.65</strain>
    </source>
</reference>
<feature type="region of interest" description="Disordered" evidence="1">
    <location>
        <begin position="95"/>
        <end position="118"/>
    </location>
</feature>
<evidence type="ECO:0000313" key="3">
    <source>
        <dbReference type="Proteomes" id="UP000184073"/>
    </source>
</evidence>
<dbReference type="GeneID" id="63725841"/>
<name>A0A1L9P868_ASPVE</name>
<sequence length="171" mass="19831">MFYAPYCSDSILEYNSLTQVTWTNRSSQHIKPHAVRSHPSFFSSSPSRKSWPCATINTQRSKHPILPTIQKIKISNDATMVKGQTAILNQTLHRRRNSHQHAKHRDNQHMHPKSPHRSVRILRAAQSRPTKSTYPRIPRCRHTLLKRHKVEVARPTALSTLERMCTTRNTT</sequence>
<dbReference type="RefSeq" id="XP_040663387.1">
    <property type="nucleotide sequence ID" value="XM_040810330.1"/>
</dbReference>
<organism evidence="2 3">
    <name type="scientific">Aspergillus versicolor CBS 583.65</name>
    <dbReference type="NCBI Taxonomy" id="1036611"/>
    <lineage>
        <taxon>Eukaryota</taxon>
        <taxon>Fungi</taxon>
        <taxon>Dikarya</taxon>
        <taxon>Ascomycota</taxon>
        <taxon>Pezizomycotina</taxon>
        <taxon>Eurotiomycetes</taxon>
        <taxon>Eurotiomycetidae</taxon>
        <taxon>Eurotiales</taxon>
        <taxon>Aspergillaceae</taxon>
        <taxon>Aspergillus</taxon>
        <taxon>Aspergillus subgen. Nidulantes</taxon>
    </lineage>
</organism>
<dbReference type="EMBL" id="KV878125">
    <property type="protein sequence ID" value="OJI97624.1"/>
    <property type="molecule type" value="Genomic_DNA"/>
</dbReference>
<dbReference type="Proteomes" id="UP000184073">
    <property type="component" value="Unassembled WGS sequence"/>
</dbReference>
<dbReference type="AlphaFoldDB" id="A0A1L9P868"/>
<protein>
    <submittedName>
        <fullName evidence="2">Uncharacterized protein</fullName>
    </submittedName>
</protein>
<keyword evidence="3" id="KW-1185">Reference proteome</keyword>
<accession>A0A1L9P868</accession>
<evidence type="ECO:0000256" key="1">
    <source>
        <dbReference type="SAM" id="MobiDB-lite"/>
    </source>
</evidence>
<gene>
    <name evidence="2" type="ORF">ASPVEDRAFT_301682</name>
</gene>